<dbReference type="HOGENOM" id="CLU_002498_7_0_1"/>
<dbReference type="InParanoid" id="A0A0D0D299"/>
<protein>
    <submittedName>
        <fullName evidence="1">Uncharacterized protein</fullName>
    </submittedName>
</protein>
<dbReference type="EMBL" id="KN825492">
    <property type="protein sequence ID" value="KIK90627.1"/>
    <property type="molecule type" value="Genomic_DNA"/>
</dbReference>
<reference evidence="2" key="2">
    <citation type="submission" date="2015-01" db="EMBL/GenBank/DDBJ databases">
        <title>Evolutionary Origins and Diversification of the Mycorrhizal Mutualists.</title>
        <authorList>
            <consortium name="DOE Joint Genome Institute"/>
            <consortium name="Mycorrhizal Genomics Consortium"/>
            <person name="Kohler A."/>
            <person name="Kuo A."/>
            <person name="Nagy L.G."/>
            <person name="Floudas D."/>
            <person name="Copeland A."/>
            <person name="Barry K.W."/>
            <person name="Cichocki N."/>
            <person name="Veneault-Fourrey C."/>
            <person name="LaButti K."/>
            <person name="Lindquist E.A."/>
            <person name="Lipzen A."/>
            <person name="Lundell T."/>
            <person name="Morin E."/>
            <person name="Murat C."/>
            <person name="Riley R."/>
            <person name="Ohm R."/>
            <person name="Sun H."/>
            <person name="Tunlid A."/>
            <person name="Henrissat B."/>
            <person name="Grigoriev I.V."/>
            <person name="Hibbett D.S."/>
            <person name="Martin F."/>
        </authorList>
    </citation>
    <scope>NUCLEOTIDE SEQUENCE [LARGE SCALE GENOMIC DNA]</scope>
    <source>
        <strain evidence="2">Ve08.2h10</strain>
    </source>
</reference>
<dbReference type="OrthoDB" id="3267098at2759"/>
<gene>
    <name evidence="1" type="ORF">PAXRUDRAFT_151506</name>
</gene>
<organism evidence="1 2">
    <name type="scientific">Paxillus rubicundulus Ve08.2h10</name>
    <dbReference type="NCBI Taxonomy" id="930991"/>
    <lineage>
        <taxon>Eukaryota</taxon>
        <taxon>Fungi</taxon>
        <taxon>Dikarya</taxon>
        <taxon>Basidiomycota</taxon>
        <taxon>Agaricomycotina</taxon>
        <taxon>Agaricomycetes</taxon>
        <taxon>Agaricomycetidae</taxon>
        <taxon>Boletales</taxon>
        <taxon>Paxilineae</taxon>
        <taxon>Paxillaceae</taxon>
        <taxon>Paxillus</taxon>
    </lineage>
</organism>
<accession>A0A0D0D299</accession>
<dbReference type="Proteomes" id="UP000054538">
    <property type="component" value="Unassembled WGS sequence"/>
</dbReference>
<proteinExistence type="predicted"/>
<name>A0A0D0D299_9AGAM</name>
<reference evidence="1 2" key="1">
    <citation type="submission" date="2014-04" db="EMBL/GenBank/DDBJ databases">
        <authorList>
            <consortium name="DOE Joint Genome Institute"/>
            <person name="Kuo A."/>
            <person name="Kohler A."/>
            <person name="Jargeat P."/>
            <person name="Nagy L.G."/>
            <person name="Floudas D."/>
            <person name="Copeland A."/>
            <person name="Barry K.W."/>
            <person name="Cichocki N."/>
            <person name="Veneault-Fourrey C."/>
            <person name="LaButti K."/>
            <person name="Lindquist E.A."/>
            <person name="Lipzen A."/>
            <person name="Lundell T."/>
            <person name="Morin E."/>
            <person name="Murat C."/>
            <person name="Sun H."/>
            <person name="Tunlid A."/>
            <person name="Henrissat B."/>
            <person name="Grigoriev I.V."/>
            <person name="Hibbett D.S."/>
            <person name="Martin F."/>
            <person name="Nordberg H.P."/>
            <person name="Cantor M.N."/>
            <person name="Hua S.X."/>
        </authorList>
    </citation>
    <scope>NUCLEOTIDE SEQUENCE [LARGE SCALE GENOMIC DNA]</scope>
    <source>
        <strain evidence="1 2">Ve08.2h10</strain>
    </source>
</reference>
<sequence>MCSAFYSCLSLQDDFISKLKDHLLAWLYQHKFNGDKQWFSHIQHSHSHFIDNLNYVIESKTFQVNYTSYDICHHQDFMQPGNGCTIMMLSREDRPQVHPFWYVQVL</sequence>
<keyword evidence="2" id="KW-1185">Reference proteome</keyword>
<dbReference type="AlphaFoldDB" id="A0A0D0D299"/>
<evidence type="ECO:0000313" key="1">
    <source>
        <dbReference type="EMBL" id="KIK90627.1"/>
    </source>
</evidence>
<evidence type="ECO:0000313" key="2">
    <source>
        <dbReference type="Proteomes" id="UP000054538"/>
    </source>
</evidence>